<evidence type="ECO:0000256" key="1">
    <source>
        <dbReference type="ARBA" id="ARBA00023015"/>
    </source>
</evidence>
<evidence type="ECO:0000256" key="4">
    <source>
        <dbReference type="PROSITE-ProRule" id="PRU00335"/>
    </source>
</evidence>
<dbReference type="EMBL" id="CAUDKO010000012">
    <property type="protein sequence ID" value="CAJ0890987.1"/>
    <property type="molecule type" value="Genomic_DNA"/>
</dbReference>
<dbReference type="EMBL" id="CAUDLI010000010">
    <property type="protein sequence ID" value="CAJ0897442.1"/>
    <property type="molecule type" value="Genomic_DNA"/>
</dbReference>
<evidence type="ECO:0000313" key="9">
    <source>
        <dbReference type="Proteomes" id="UP001190491"/>
    </source>
</evidence>
<comment type="caution">
    <text evidence="6">The sequence shown here is derived from an EMBL/GenBank/DDBJ whole genome shotgun (WGS) entry which is preliminary data.</text>
</comment>
<dbReference type="SUPFAM" id="SSF46689">
    <property type="entry name" value="Homeodomain-like"/>
    <property type="match status" value="1"/>
</dbReference>
<dbReference type="Pfam" id="PF16925">
    <property type="entry name" value="TetR_C_13"/>
    <property type="match status" value="1"/>
</dbReference>
<name>A0AAD2C184_9RALS</name>
<organism evidence="6 9">
    <name type="scientific">Ralstonia flatus</name>
    <dbReference type="NCBI Taxonomy" id="3058601"/>
    <lineage>
        <taxon>Bacteria</taxon>
        <taxon>Pseudomonadati</taxon>
        <taxon>Pseudomonadota</taxon>
        <taxon>Betaproteobacteria</taxon>
        <taxon>Burkholderiales</taxon>
        <taxon>Burkholderiaceae</taxon>
        <taxon>Ralstonia</taxon>
    </lineage>
</organism>
<evidence type="ECO:0000259" key="5">
    <source>
        <dbReference type="PROSITE" id="PS50977"/>
    </source>
</evidence>
<dbReference type="Pfam" id="PF00440">
    <property type="entry name" value="TetR_N"/>
    <property type="match status" value="1"/>
</dbReference>
<evidence type="ECO:0000313" key="8">
    <source>
        <dbReference type="Proteomes" id="UP001189792"/>
    </source>
</evidence>
<evidence type="ECO:0000313" key="6">
    <source>
        <dbReference type="EMBL" id="CAJ0890987.1"/>
    </source>
</evidence>
<feature type="DNA-binding region" description="H-T-H motif" evidence="4">
    <location>
        <begin position="29"/>
        <end position="48"/>
    </location>
</feature>
<dbReference type="PROSITE" id="PS50977">
    <property type="entry name" value="HTH_TETR_2"/>
    <property type="match status" value="1"/>
</dbReference>
<keyword evidence="1" id="KW-0805">Transcription regulation</keyword>
<dbReference type="InterPro" id="IPR009057">
    <property type="entry name" value="Homeodomain-like_sf"/>
</dbReference>
<reference evidence="6 8" key="1">
    <citation type="submission" date="2023-07" db="EMBL/GenBank/DDBJ databases">
        <authorList>
            <person name="Peeters C."/>
        </authorList>
    </citation>
    <scope>NUCLEOTIDE SEQUENCE</scope>
    <source>
        <strain evidence="7 8">LMG 32965</strain>
        <strain evidence="6">R-77567</strain>
    </source>
</reference>
<gene>
    <name evidence="7" type="ORF">R77564_04101</name>
    <name evidence="6" type="ORF">R77567_04235</name>
</gene>
<dbReference type="Proteomes" id="UP001190491">
    <property type="component" value="Unassembled WGS sequence"/>
</dbReference>
<dbReference type="AlphaFoldDB" id="A0AAD2C184"/>
<dbReference type="PRINTS" id="PR00455">
    <property type="entry name" value="HTHTETR"/>
</dbReference>
<evidence type="ECO:0000256" key="2">
    <source>
        <dbReference type="ARBA" id="ARBA00023125"/>
    </source>
</evidence>
<evidence type="ECO:0000313" key="7">
    <source>
        <dbReference type="EMBL" id="CAJ0897442.1"/>
    </source>
</evidence>
<keyword evidence="2 4" id="KW-0238">DNA-binding</keyword>
<evidence type="ECO:0000256" key="3">
    <source>
        <dbReference type="ARBA" id="ARBA00023163"/>
    </source>
</evidence>
<dbReference type="Proteomes" id="UP001189792">
    <property type="component" value="Unassembled WGS sequence"/>
</dbReference>
<dbReference type="SUPFAM" id="SSF48498">
    <property type="entry name" value="Tetracyclin repressor-like, C-terminal domain"/>
    <property type="match status" value="1"/>
</dbReference>
<dbReference type="GO" id="GO:0003677">
    <property type="term" value="F:DNA binding"/>
    <property type="evidence" value="ECO:0007669"/>
    <property type="project" value="UniProtKB-UniRule"/>
</dbReference>
<sequence length="206" mass="22770">MTSKGERTRSQVIALTADLMNEQGWLGVPISQVMAVSGLQKGGLYRHFESREALAYAAFDHAVARVRERLLGCLEGCETAPEQLLALIHAYRPQDEPVPLPGGCPIMNVAIESDHAHPGLRQRAVEAMSRWRGLIEQIVLDGMRRGELREDLIPANVSAILIGGLEGGVMLSHLYDDPEPLQAAIQHLHHYLEHDLRRHATEEGTP</sequence>
<dbReference type="InterPro" id="IPR001647">
    <property type="entry name" value="HTH_TetR"/>
</dbReference>
<keyword evidence="3" id="KW-0804">Transcription</keyword>
<feature type="domain" description="HTH tetR-type" evidence="5">
    <location>
        <begin position="6"/>
        <end position="66"/>
    </location>
</feature>
<dbReference type="InterPro" id="IPR036271">
    <property type="entry name" value="Tet_transcr_reg_TetR-rel_C_sf"/>
</dbReference>
<keyword evidence="8" id="KW-1185">Reference proteome</keyword>
<accession>A0AAD2C184</accession>
<dbReference type="Gene3D" id="1.10.357.10">
    <property type="entry name" value="Tetracycline Repressor, domain 2"/>
    <property type="match status" value="1"/>
</dbReference>
<dbReference type="InterPro" id="IPR011075">
    <property type="entry name" value="TetR_C"/>
</dbReference>
<protein>
    <recommendedName>
        <fullName evidence="5">HTH tetR-type domain-containing protein</fullName>
    </recommendedName>
</protein>
<proteinExistence type="predicted"/>
<dbReference type="PANTHER" id="PTHR47506:SF3">
    <property type="entry name" value="HTH-TYPE TRANSCRIPTIONAL REGULATOR LMRA"/>
    <property type="match status" value="1"/>
</dbReference>
<dbReference type="PANTHER" id="PTHR47506">
    <property type="entry name" value="TRANSCRIPTIONAL REGULATORY PROTEIN"/>
    <property type="match status" value="1"/>
</dbReference>